<sequence length="164" mass="17167">MAELSPMREVVSMHPLLHLDGGEREAVFAAGDQTYGEFRLTLLWLPCRKFPSSSSSEMDFRAAVLSGFSGGRDLRESSVSSEDSVDSDSSPVSGAPASASPSPPRARPRDWSAAVGPAAAAAAMAEPSQQRPATVASVGVRHTLRSVVVRPPEQASSRPPPGSP</sequence>
<name>B9G8E1_ORYSJ</name>
<dbReference type="Proteomes" id="UP000007752">
    <property type="component" value="Chromosome 11"/>
</dbReference>
<feature type="region of interest" description="Disordered" evidence="1">
    <location>
        <begin position="70"/>
        <end position="139"/>
    </location>
</feature>
<proteinExistence type="predicted"/>
<dbReference type="AlphaFoldDB" id="B9G8E1"/>
<evidence type="ECO:0000313" key="2">
    <source>
        <dbReference type="EMBL" id="EEE52406.1"/>
    </source>
</evidence>
<reference evidence="2" key="1">
    <citation type="journal article" date="2005" name="PLoS Biol.">
        <title>The genomes of Oryza sativa: a history of duplications.</title>
        <authorList>
            <person name="Yu J."/>
            <person name="Wang J."/>
            <person name="Lin W."/>
            <person name="Li S."/>
            <person name="Li H."/>
            <person name="Zhou J."/>
            <person name="Ni P."/>
            <person name="Dong W."/>
            <person name="Hu S."/>
            <person name="Zeng C."/>
            <person name="Zhang J."/>
            <person name="Zhang Y."/>
            <person name="Li R."/>
            <person name="Xu Z."/>
            <person name="Li S."/>
            <person name="Li X."/>
            <person name="Zheng H."/>
            <person name="Cong L."/>
            <person name="Lin L."/>
            <person name="Yin J."/>
            <person name="Geng J."/>
            <person name="Li G."/>
            <person name="Shi J."/>
            <person name="Liu J."/>
            <person name="Lv H."/>
            <person name="Li J."/>
            <person name="Wang J."/>
            <person name="Deng Y."/>
            <person name="Ran L."/>
            <person name="Shi X."/>
            <person name="Wang X."/>
            <person name="Wu Q."/>
            <person name="Li C."/>
            <person name="Ren X."/>
            <person name="Wang J."/>
            <person name="Wang X."/>
            <person name="Li D."/>
            <person name="Liu D."/>
            <person name="Zhang X."/>
            <person name="Ji Z."/>
            <person name="Zhao W."/>
            <person name="Sun Y."/>
            <person name="Zhang Z."/>
            <person name="Bao J."/>
            <person name="Han Y."/>
            <person name="Dong L."/>
            <person name="Ji J."/>
            <person name="Chen P."/>
            <person name="Wu S."/>
            <person name="Liu J."/>
            <person name="Xiao Y."/>
            <person name="Bu D."/>
            <person name="Tan J."/>
            <person name="Yang L."/>
            <person name="Ye C."/>
            <person name="Zhang J."/>
            <person name="Xu J."/>
            <person name="Zhou Y."/>
            <person name="Yu Y."/>
            <person name="Zhang B."/>
            <person name="Zhuang S."/>
            <person name="Wei H."/>
            <person name="Liu B."/>
            <person name="Lei M."/>
            <person name="Yu H."/>
            <person name="Li Y."/>
            <person name="Xu H."/>
            <person name="Wei S."/>
            <person name="He X."/>
            <person name="Fang L."/>
            <person name="Zhang Z."/>
            <person name="Zhang Y."/>
            <person name="Huang X."/>
            <person name="Su Z."/>
            <person name="Tong W."/>
            <person name="Li J."/>
            <person name="Tong Z."/>
            <person name="Li S."/>
            <person name="Ye J."/>
            <person name="Wang L."/>
            <person name="Fang L."/>
            <person name="Lei T."/>
            <person name="Chen C."/>
            <person name="Chen H."/>
            <person name="Xu Z."/>
            <person name="Li H."/>
            <person name="Huang H."/>
            <person name="Zhang F."/>
            <person name="Xu H."/>
            <person name="Li N."/>
            <person name="Zhao C."/>
            <person name="Li S."/>
            <person name="Dong L."/>
            <person name="Huang Y."/>
            <person name="Li L."/>
            <person name="Xi Y."/>
            <person name="Qi Q."/>
            <person name="Li W."/>
            <person name="Zhang B."/>
            <person name="Hu W."/>
            <person name="Zhang Y."/>
            <person name="Tian X."/>
            <person name="Jiao Y."/>
            <person name="Liang X."/>
            <person name="Jin J."/>
            <person name="Gao L."/>
            <person name="Zheng W."/>
            <person name="Hao B."/>
            <person name="Liu S."/>
            <person name="Wang W."/>
            <person name="Yuan L."/>
            <person name="Cao M."/>
            <person name="McDermott J."/>
            <person name="Samudrala R."/>
            <person name="Wang J."/>
            <person name="Wong G.K."/>
            <person name="Yang H."/>
        </authorList>
    </citation>
    <scope>NUCLEOTIDE SEQUENCE [LARGE SCALE GENOMIC DNA]</scope>
</reference>
<reference evidence="2" key="2">
    <citation type="submission" date="2008-12" db="EMBL/GenBank/DDBJ databases">
        <title>Improved gene annotation of the rice (Oryza sativa) genomes.</title>
        <authorList>
            <person name="Wang J."/>
            <person name="Li R."/>
            <person name="Fan W."/>
            <person name="Huang Q."/>
            <person name="Zhang J."/>
            <person name="Zhou Y."/>
            <person name="Hu Y."/>
            <person name="Zi S."/>
            <person name="Li J."/>
            <person name="Ni P."/>
            <person name="Zheng H."/>
            <person name="Zhang Y."/>
            <person name="Zhao M."/>
            <person name="Hao Q."/>
            <person name="McDermott J."/>
            <person name="Samudrala R."/>
            <person name="Kristiansen K."/>
            <person name="Wong G.K.-S."/>
        </authorList>
    </citation>
    <scope>NUCLEOTIDE SEQUENCE</scope>
</reference>
<organism evidence="2">
    <name type="scientific">Oryza sativa subsp. japonica</name>
    <name type="common">Rice</name>
    <dbReference type="NCBI Taxonomy" id="39947"/>
    <lineage>
        <taxon>Eukaryota</taxon>
        <taxon>Viridiplantae</taxon>
        <taxon>Streptophyta</taxon>
        <taxon>Embryophyta</taxon>
        <taxon>Tracheophyta</taxon>
        <taxon>Spermatophyta</taxon>
        <taxon>Magnoliopsida</taxon>
        <taxon>Liliopsida</taxon>
        <taxon>Poales</taxon>
        <taxon>Poaceae</taxon>
        <taxon>BOP clade</taxon>
        <taxon>Oryzoideae</taxon>
        <taxon>Oryzeae</taxon>
        <taxon>Oryzinae</taxon>
        <taxon>Oryza</taxon>
        <taxon>Oryza sativa</taxon>
    </lineage>
</organism>
<gene>
    <name evidence="2" type="ORF">OsJ_34513</name>
</gene>
<protein>
    <submittedName>
        <fullName evidence="2">Uncharacterized protein</fullName>
    </submittedName>
</protein>
<dbReference type="EMBL" id="CM000148">
    <property type="protein sequence ID" value="EEE52406.1"/>
    <property type="molecule type" value="Genomic_DNA"/>
</dbReference>
<evidence type="ECO:0000256" key="1">
    <source>
        <dbReference type="SAM" id="MobiDB-lite"/>
    </source>
</evidence>
<feature type="region of interest" description="Disordered" evidence="1">
    <location>
        <begin position="145"/>
        <end position="164"/>
    </location>
</feature>
<feature type="compositionally biased region" description="Low complexity" evidence="1">
    <location>
        <begin position="77"/>
        <end position="100"/>
    </location>
</feature>
<accession>B9G8E1</accession>
<feature type="compositionally biased region" description="Low complexity" evidence="1">
    <location>
        <begin position="111"/>
        <end position="125"/>
    </location>
</feature>